<dbReference type="InterPro" id="IPR000873">
    <property type="entry name" value="AMP-dep_synth/lig_dom"/>
</dbReference>
<keyword evidence="7" id="KW-0460">Magnesium</keyword>
<keyword evidence="9" id="KW-0503">Monooxygenase</keyword>
<evidence type="ECO:0000256" key="1">
    <source>
        <dbReference type="ARBA" id="ARBA00001946"/>
    </source>
</evidence>
<feature type="domain" description="AMP-binding enzyme C-terminal" evidence="16">
    <location>
        <begin position="450"/>
        <end position="526"/>
    </location>
</feature>
<evidence type="ECO:0000313" key="19">
    <source>
        <dbReference type="Proteomes" id="UP001549921"/>
    </source>
</evidence>
<dbReference type="EMBL" id="JBEDNZ010000020">
    <property type="protein sequence ID" value="KAL0819591.1"/>
    <property type="molecule type" value="Genomic_DNA"/>
</dbReference>
<evidence type="ECO:0000259" key="16">
    <source>
        <dbReference type="Pfam" id="PF13193"/>
    </source>
</evidence>
<dbReference type="SUPFAM" id="SSF56801">
    <property type="entry name" value="Acetyl-CoA synthetase-like"/>
    <property type="match status" value="1"/>
</dbReference>
<keyword evidence="10" id="KW-0576">Peroxisome</keyword>
<name>A0ABD0SJ58_LOXSC</name>
<dbReference type="Pfam" id="PF00501">
    <property type="entry name" value="AMP-binding"/>
    <property type="match status" value="1"/>
</dbReference>
<dbReference type="GO" id="GO:0005777">
    <property type="term" value="C:peroxisome"/>
    <property type="evidence" value="ECO:0007669"/>
    <property type="project" value="UniProtKB-SubCell"/>
</dbReference>
<comment type="caution">
    <text evidence="17">The sequence shown here is derived from an EMBL/GenBank/DDBJ whole genome shotgun (WGS) entry which is preliminary data.</text>
</comment>
<evidence type="ECO:0000313" key="18">
    <source>
        <dbReference type="EMBL" id="KAL0819597.1"/>
    </source>
</evidence>
<keyword evidence="6" id="KW-0547">Nucleotide-binding</keyword>
<sequence length="543" mass="59543">MSVSIHNNVVTGPEEEYIPAHLSYGQFMFDQLKKGGDNIALISADTEKSMTYRELLQHSVDLAVALRKLGLKKNDVVALSSENRFEFLIAALAVMYNGGILSVLNITYTPGEITHMLHIIKPKYIFVSPLAAQNIYDACQEVSFVEKLIMFGEYEVVPSLMYNDLVKEHVNVDDLTLVDVNGKEDTLAIMCSSGTTGLPKGVMLTHVNILTSTAHMKYYFNSSIKMTNHEILSALSLIPWFHAYGFITTFTILALRIKIVYLTTFEPQQYLETIQKYKINMTAIVPPLAVFLAKDPLVLKHNLNSLNEVWCGAAPLSADIQKAISERTGLKYIKNGYGLTEVTMACCVDLTGGDKVGSCGIPGPGMKIKVIDLETGKKLGPGKEGEICVKSALRMKGYQGDTAAGDALLDHEGFIRTGDIGYYDADGYIYIVDRLKELIKYKGFQVAPAELEALLLRHDGVTDCGVVGAPDALAGELPLAFVVRAPGAAVTEADLVQYVASKVSSAKHLRGGVRFVDEIPKNPAGKILRRELRKMIEIPKSKL</sequence>
<evidence type="ECO:0000256" key="13">
    <source>
        <dbReference type="ARBA" id="ARBA00048497"/>
    </source>
</evidence>
<dbReference type="GO" id="GO:0008218">
    <property type="term" value="P:bioluminescence"/>
    <property type="evidence" value="ECO:0007669"/>
    <property type="project" value="UniProtKB-KW"/>
</dbReference>
<keyword evidence="12" id="KW-0599">Photoprotein</keyword>
<dbReference type="InterPro" id="IPR045851">
    <property type="entry name" value="AMP-bd_C_sf"/>
</dbReference>
<evidence type="ECO:0000256" key="10">
    <source>
        <dbReference type="ARBA" id="ARBA00023140"/>
    </source>
</evidence>
<comment type="similarity">
    <text evidence="3">Belongs to the ATP-dependent AMP-binding enzyme family.</text>
</comment>
<dbReference type="GO" id="GO:0004497">
    <property type="term" value="F:monooxygenase activity"/>
    <property type="evidence" value="ECO:0007669"/>
    <property type="project" value="UniProtKB-KW"/>
</dbReference>
<dbReference type="EC" id="1.13.12.7" evidence="4"/>
<dbReference type="PANTHER" id="PTHR24096:SF423">
    <property type="entry name" value="GM05240P"/>
    <property type="match status" value="1"/>
</dbReference>
<comment type="catalytic activity">
    <reaction evidence="13">
        <text>firefly D-luciferin + ATP + O2 = firefly oxyluciferin + hnu + AMP + CO2 + diphosphate</text>
        <dbReference type="Rhea" id="RHEA:10732"/>
        <dbReference type="ChEBI" id="CHEBI:15379"/>
        <dbReference type="ChEBI" id="CHEBI:16526"/>
        <dbReference type="ChEBI" id="CHEBI:16792"/>
        <dbReference type="ChEBI" id="CHEBI:30212"/>
        <dbReference type="ChEBI" id="CHEBI:30616"/>
        <dbReference type="ChEBI" id="CHEBI:33019"/>
        <dbReference type="ChEBI" id="CHEBI:58038"/>
        <dbReference type="ChEBI" id="CHEBI:456215"/>
        <dbReference type="EC" id="1.13.12.7"/>
    </reaction>
</comment>
<evidence type="ECO:0000256" key="11">
    <source>
        <dbReference type="ARBA" id="ARBA00023223"/>
    </source>
</evidence>
<evidence type="ECO:0000256" key="8">
    <source>
        <dbReference type="ARBA" id="ARBA00023002"/>
    </source>
</evidence>
<evidence type="ECO:0000256" key="6">
    <source>
        <dbReference type="ARBA" id="ARBA00022840"/>
    </source>
</evidence>
<evidence type="ECO:0000256" key="4">
    <source>
        <dbReference type="ARBA" id="ARBA00012532"/>
    </source>
</evidence>
<keyword evidence="14" id="KW-0812">Transmembrane</keyword>
<feature type="transmembrane region" description="Helical" evidence="14">
    <location>
        <begin position="231"/>
        <end position="255"/>
    </location>
</feature>
<dbReference type="GO" id="GO:0005524">
    <property type="term" value="F:ATP binding"/>
    <property type="evidence" value="ECO:0007669"/>
    <property type="project" value="UniProtKB-KW"/>
</dbReference>
<dbReference type="AlphaFoldDB" id="A0ABD0SJ58"/>
<feature type="domain" description="AMP-dependent synthetase/ligase" evidence="15">
    <location>
        <begin position="30"/>
        <end position="398"/>
    </location>
</feature>
<comment type="cofactor">
    <cofactor evidence="1">
        <name>Mg(2+)</name>
        <dbReference type="ChEBI" id="CHEBI:18420"/>
    </cofactor>
</comment>
<protein>
    <recommendedName>
        <fullName evidence="5">Luciferin 4-monooxygenase</fullName>
        <ecNumber evidence="4">1.13.12.7</ecNumber>
    </recommendedName>
</protein>
<evidence type="ECO:0000256" key="3">
    <source>
        <dbReference type="ARBA" id="ARBA00006432"/>
    </source>
</evidence>
<dbReference type="Gene3D" id="2.30.38.10">
    <property type="entry name" value="Luciferase, Domain 3"/>
    <property type="match status" value="1"/>
</dbReference>
<dbReference type="PANTHER" id="PTHR24096">
    <property type="entry name" value="LONG-CHAIN-FATTY-ACID--COA LIGASE"/>
    <property type="match status" value="1"/>
</dbReference>
<comment type="subcellular location">
    <subcellularLocation>
        <location evidence="2">Peroxisome</location>
    </subcellularLocation>
</comment>
<evidence type="ECO:0000256" key="7">
    <source>
        <dbReference type="ARBA" id="ARBA00022842"/>
    </source>
</evidence>
<dbReference type="Proteomes" id="UP001549921">
    <property type="component" value="Unassembled WGS sequence"/>
</dbReference>
<dbReference type="InterPro" id="IPR025110">
    <property type="entry name" value="AMP-bd_C"/>
</dbReference>
<dbReference type="Gene3D" id="3.30.300.30">
    <property type="match status" value="1"/>
</dbReference>
<evidence type="ECO:0000256" key="5">
    <source>
        <dbReference type="ARBA" id="ARBA00019043"/>
    </source>
</evidence>
<accession>A0ABD0SJ58</accession>
<dbReference type="Pfam" id="PF13193">
    <property type="entry name" value="AMP-binding_C"/>
    <property type="match status" value="1"/>
</dbReference>
<evidence type="ECO:0000313" key="17">
    <source>
        <dbReference type="EMBL" id="KAL0819591.1"/>
    </source>
</evidence>
<dbReference type="InterPro" id="IPR020845">
    <property type="entry name" value="AMP-binding_CS"/>
</dbReference>
<keyword evidence="6" id="KW-0067">ATP-binding</keyword>
<keyword evidence="14" id="KW-1133">Transmembrane helix</keyword>
<proteinExistence type="inferred from homology"/>
<keyword evidence="11" id="KW-0455">Luminescence</keyword>
<evidence type="ECO:0000256" key="9">
    <source>
        <dbReference type="ARBA" id="ARBA00023033"/>
    </source>
</evidence>
<dbReference type="PROSITE" id="PS00455">
    <property type="entry name" value="AMP_BINDING"/>
    <property type="match status" value="1"/>
</dbReference>
<evidence type="ECO:0000256" key="14">
    <source>
        <dbReference type="SAM" id="Phobius"/>
    </source>
</evidence>
<dbReference type="EMBL" id="JBEDNZ010000020">
    <property type="protein sequence ID" value="KAL0819597.1"/>
    <property type="molecule type" value="Genomic_DNA"/>
</dbReference>
<evidence type="ECO:0000256" key="2">
    <source>
        <dbReference type="ARBA" id="ARBA00004275"/>
    </source>
</evidence>
<dbReference type="FunFam" id="3.30.300.30:FF:000007">
    <property type="entry name" value="4-coumarate--CoA ligase 2"/>
    <property type="match status" value="1"/>
</dbReference>
<reference evidence="17 19" key="1">
    <citation type="submission" date="2024-06" db="EMBL/GenBank/DDBJ databases">
        <title>A chromosome-level genome assembly of beet webworm, Loxostege sticticalis.</title>
        <authorList>
            <person name="Zhang Y."/>
        </authorList>
    </citation>
    <scope>NUCLEOTIDE SEQUENCE [LARGE SCALE GENOMIC DNA]</scope>
    <source>
        <strain evidence="17">AQ028</strain>
        <tissue evidence="17">Male pupae</tissue>
    </source>
</reference>
<keyword evidence="8" id="KW-0560">Oxidoreductase</keyword>
<organism evidence="17 19">
    <name type="scientific">Loxostege sticticalis</name>
    <name type="common">Beet webworm moth</name>
    <dbReference type="NCBI Taxonomy" id="481309"/>
    <lineage>
        <taxon>Eukaryota</taxon>
        <taxon>Metazoa</taxon>
        <taxon>Ecdysozoa</taxon>
        <taxon>Arthropoda</taxon>
        <taxon>Hexapoda</taxon>
        <taxon>Insecta</taxon>
        <taxon>Pterygota</taxon>
        <taxon>Neoptera</taxon>
        <taxon>Endopterygota</taxon>
        <taxon>Lepidoptera</taxon>
        <taxon>Glossata</taxon>
        <taxon>Ditrysia</taxon>
        <taxon>Pyraloidea</taxon>
        <taxon>Crambidae</taxon>
        <taxon>Pyraustinae</taxon>
        <taxon>Loxostege</taxon>
    </lineage>
</organism>
<evidence type="ECO:0000256" key="12">
    <source>
        <dbReference type="ARBA" id="ARBA00023262"/>
    </source>
</evidence>
<evidence type="ECO:0000259" key="15">
    <source>
        <dbReference type="Pfam" id="PF00501"/>
    </source>
</evidence>
<dbReference type="Gene3D" id="3.40.50.980">
    <property type="match status" value="2"/>
</dbReference>
<dbReference type="CDD" id="cd05911">
    <property type="entry name" value="Firefly_Luc_like"/>
    <property type="match status" value="1"/>
</dbReference>
<keyword evidence="14" id="KW-0472">Membrane</keyword>
<gene>
    <name evidence="17" type="ORF">ABMA28_007679</name>
    <name evidence="18" type="ORF">ABMA28_007683</name>
</gene>